<evidence type="ECO:0000313" key="7">
    <source>
        <dbReference type="Proteomes" id="UP000269438"/>
    </source>
</evidence>
<keyword evidence="3" id="KW-0804">Transcription</keyword>
<dbReference type="InterPro" id="IPR046348">
    <property type="entry name" value="SIS_dom_sf"/>
</dbReference>
<evidence type="ECO:0000259" key="4">
    <source>
        <dbReference type="PROSITE" id="PS51071"/>
    </source>
</evidence>
<dbReference type="InterPro" id="IPR035472">
    <property type="entry name" value="RpiR-like_SIS"/>
</dbReference>
<dbReference type="InterPro" id="IPR047640">
    <property type="entry name" value="RpiR-like"/>
</dbReference>
<organism evidence="6 7">
    <name type="scientific">Mycetocola lacteus</name>
    <dbReference type="NCBI Taxonomy" id="76637"/>
    <lineage>
        <taxon>Bacteria</taxon>
        <taxon>Bacillati</taxon>
        <taxon>Actinomycetota</taxon>
        <taxon>Actinomycetes</taxon>
        <taxon>Micrococcales</taxon>
        <taxon>Microbacteriaceae</taxon>
        <taxon>Mycetocola</taxon>
    </lineage>
</organism>
<dbReference type="GO" id="GO:0003677">
    <property type="term" value="F:DNA binding"/>
    <property type="evidence" value="ECO:0007669"/>
    <property type="project" value="UniProtKB-KW"/>
</dbReference>
<evidence type="ECO:0000256" key="2">
    <source>
        <dbReference type="ARBA" id="ARBA00023125"/>
    </source>
</evidence>
<dbReference type="SUPFAM" id="SSF46689">
    <property type="entry name" value="Homeodomain-like"/>
    <property type="match status" value="1"/>
</dbReference>
<keyword evidence="1" id="KW-0805">Transcription regulation</keyword>
<evidence type="ECO:0000256" key="3">
    <source>
        <dbReference type="ARBA" id="ARBA00023163"/>
    </source>
</evidence>
<name>A0A3L7AHR3_9MICO</name>
<dbReference type="GO" id="GO:0097367">
    <property type="term" value="F:carbohydrate derivative binding"/>
    <property type="evidence" value="ECO:0007669"/>
    <property type="project" value="InterPro"/>
</dbReference>
<dbReference type="EMBL" id="RCUY01000014">
    <property type="protein sequence ID" value="RLP79919.1"/>
    <property type="molecule type" value="Genomic_DNA"/>
</dbReference>
<protein>
    <submittedName>
        <fullName evidence="6">MurR/RpiR family transcriptional regulator</fullName>
    </submittedName>
</protein>
<comment type="caution">
    <text evidence="6">The sequence shown here is derived from an EMBL/GenBank/DDBJ whole genome shotgun (WGS) entry which is preliminary data.</text>
</comment>
<dbReference type="OrthoDB" id="3770404at2"/>
<gene>
    <name evidence="6" type="ORF">D9V34_15245</name>
</gene>
<dbReference type="Gene3D" id="1.10.10.10">
    <property type="entry name" value="Winged helix-like DNA-binding domain superfamily/Winged helix DNA-binding domain"/>
    <property type="match status" value="1"/>
</dbReference>
<reference evidence="6 7" key="1">
    <citation type="submission" date="2018-10" db="EMBL/GenBank/DDBJ databases">
        <authorList>
            <person name="Li J."/>
        </authorList>
    </citation>
    <scope>NUCLEOTIDE SEQUENCE [LARGE SCALE GENOMIC DNA]</scope>
    <source>
        <strain evidence="6 7">JCM 11654</strain>
    </source>
</reference>
<dbReference type="Gene3D" id="3.40.50.10490">
    <property type="entry name" value="Glucose-6-phosphate isomerase like protein, domain 1"/>
    <property type="match status" value="1"/>
</dbReference>
<keyword evidence="7" id="KW-1185">Reference proteome</keyword>
<dbReference type="InterPro" id="IPR009057">
    <property type="entry name" value="Homeodomain-like_sf"/>
</dbReference>
<dbReference type="GO" id="GO:0003700">
    <property type="term" value="F:DNA-binding transcription factor activity"/>
    <property type="evidence" value="ECO:0007669"/>
    <property type="project" value="InterPro"/>
</dbReference>
<dbReference type="CDD" id="cd05013">
    <property type="entry name" value="SIS_RpiR"/>
    <property type="match status" value="1"/>
</dbReference>
<accession>A0A3L7AHR3</accession>
<feature type="domain" description="SIS" evidence="5">
    <location>
        <begin position="126"/>
        <end position="266"/>
    </location>
</feature>
<dbReference type="GO" id="GO:1901135">
    <property type="term" value="P:carbohydrate derivative metabolic process"/>
    <property type="evidence" value="ECO:0007669"/>
    <property type="project" value="InterPro"/>
</dbReference>
<dbReference type="AlphaFoldDB" id="A0A3L7AHR3"/>
<dbReference type="Pfam" id="PF01418">
    <property type="entry name" value="HTH_6"/>
    <property type="match status" value="1"/>
</dbReference>
<dbReference type="PROSITE" id="PS51071">
    <property type="entry name" value="HTH_RPIR"/>
    <property type="match status" value="1"/>
</dbReference>
<dbReference type="SUPFAM" id="SSF53697">
    <property type="entry name" value="SIS domain"/>
    <property type="match status" value="1"/>
</dbReference>
<proteinExistence type="predicted"/>
<dbReference type="Proteomes" id="UP000269438">
    <property type="component" value="Unassembled WGS sequence"/>
</dbReference>
<dbReference type="InterPro" id="IPR001347">
    <property type="entry name" value="SIS_dom"/>
</dbReference>
<keyword evidence="2" id="KW-0238">DNA-binding</keyword>
<dbReference type="InterPro" id="IPR036388">
    <property type="entry name" value="WH-like_DNA-bd_sf"/>
</dbReference>
<evidence type="ECO:0000256" key="1">
    <source>
        <dbReference type="ARBA" id="ARBA00023015"/>
    </source>
</evidence>
<sequence length="289" mass="29958">MPTAMPTVRIATALPGMQRSERRAAEIIAADPESVVELTAQELADRAGVARSTVVRMCQSLGYRGYPQLRVALAGELALAGEIAQRTEDADPGAGALGRIRAEIVALAQVLPQIASVLSEPEVDSAVDSIVAAGRILVVASGLSGPLAMDLAMRLTAAGRPAETLADPIGQQIAARGLRAEDVCLVISGSGANEASLRAAAQANEAGARVIAVTSFRNTPLTRLAAITLLLAPAASFRQELEHTSRVPHVVFLEALVETIGTRLGAAGERARSRVLDVLAENLGDEAGR</sequence>
<dbReference type="PANTHER" id="PTHR30514">
    <property type="entry name" value="GLUCOKINASE"/>
    <property type="match status" value="1"/>
</dbReference>
<dbReference type="PROSITE" id="PS51464">
    <property type="entry name" value="SIS"/>
    <property type="match status" value="1"/>
</dbReference>
<feature type="domain" description="HTH rpiR-type" evidence="4">
    <location>
        <begin position="4"/>
        <end position="80"/>
    </location>
</feature>
<evidence type="ECO:0000259" key="5">
    <source>
        <dbReference type="PROSITE" id="PS51464"/>
    </source>
</evidence>
<dbReference type="Pfam" id="PF01380">
    <property type="entry name" value="SIS"/>
    <property type="match status" value="1"/>
</dbReference>
<dbReference type="InterPro" id="IPR000281">
    <property type="entry name" value="HTH_RpiR"/>
</dbReference>
<evidence type="ECO:0000313" key="6">
    <source>
        <dbReference type="EMBL" id="RLP79919.1"/>
    </source>
</evidence>
<dbReference type="PANTHER" id="PTHR30514:SF1">
    <property type="entry name" value="HTH-TYPE TRANSCRIPTIONAL REGULATOR HEXR-RELATED"/>
    <property type="match status" value="1"/>
</dbReference>